<accession>A0A645AZH7</accession>
<dbReference type="AlphaFoldDB" id="A0A645AZH7"/>
<dbReference type="EMBL" id="VSSQ01016846">
    <property type="protein sequence ID" value="MPM58590.1"/>
    <property type="molecule type" value="Genomic_DNA"/>
</dbReference>
<comment type="caution">
    <text evidence="1">The sequence shown here is derived from an EMBL/GenBank/DDBJ whole genome shotgun (WGS) entry which is preliminary data.</text>
</comment>
<protein>
    <submittedName>
        <fullName evidence="1">Uncharacterized protein</fullName>
    </submittedName>
</protein>
<name>A0A645AZH7_9ZZZZ</name>
<sequence length="234" mass="26463">MAVLQRNRLPGGDIAIKLFQFVDPARRVAAGGRSQIFGGIGRDLAFGAFHLFDHRQRLTAREIPGAGIGQIQDLQLHAFGIFQGFGQILAQIEAHAVNQQPYAFNRRSGHDFGGETLRQMLGRFARPRFGKRLEQIPVPQPDRFGPAEKWRRRGRRQKIAEQRFRRQSFIIAADNLQIGRIGEVFAVPFHCQIMSPRLDRRLVAARNHGQKMCHEPFLPPFHGVFSGTGSPIAW</sequence>
<organism evidence="1">
    <name type="scientific">bioreactor metagenome</name>
    <dbReference type="NCBI Taxonomy" id="1076179"/>
    <lineage>
        <taxon>unclassified sequences</taxon>
        <taxon>metagenomes</taxon>
        <taxon>ecological metagenomes</taxon>
    </lineage>
</organism>
<proteinExistence type="predicted"/>
<gene>
    <name evidence="1" type="ORF">SDC9_105421</name>
</gene>
<reference evidence="1" key="1">
    <citation type="submission" date="2019-08" db="EMBL/GenBank/DDBJ databases">
        <authorList>
            <person name="Kucharzyk K."/>
            <person name="Murdoch R.W."/>
            <person name="Higgins S."/>
            <person name="Loffler F."/>
        </authorList>
    </citation>
    <scope>NUCLEOTIDE SEQUENCE</scope>
</reference>
<evidence type="ECO:0000313" key="1">
    <source>
        <dbReference type="EMBL" id="MPM58590.1"/>
    </source>
</evidence>